<comment type="similarity">
    <text evidence="1">Belongs to the sigma-70 factor family. ECF subfamily.</text>
</comment>
<dbReference type="KEGG" id="agv:OJF2_61840"/>
<dbReference type="RefSeq" id="WP_148597127.1">
    <property type="nucleotide sequence ID" value="NZ_CP042997.1"/>
</dbReference>
<dbReference type="OrthoDB" id="258490at2"/>
<dbReference type="InterPro" id="IPR007627">
    <property type="entry name" value="RNA_pol_sigma70_r2"/>
</dbReference>
<dbReference type="Proteomes" id="UP000324233">
    <property type="component" value="Chromosome"/>
</dbReference>
<evidence type="ECO:0000256" key="3">
    <source>
        <dbReference type="ARBA" id="ARBA00023082"/>
    </source>
</evidence>
<dbReference type="InterPro" id="IPR039425">
    <property type="entry name" value="RNA_pol_sigma-70-like"/>
</dbReference>
<evidence type="ECO:0000313" key="7">
    <source>
        <dbReference type="EMBL" id="QEH37593.1"/>
    </source>
</evidence>
<keyword evidence="8" id="KW-1185">Reference proteome</keyword>
<proteinExistence type="inferred from homology"/>
<sequence length="193" mass="21961">MTATSVSLLDRLKDARPDASDWGRLHAIYLPMITGWIRRVPGMVADAEDLAQEVFIVVVRELPVFQRRREGSFRCWLRQITVNKVRSHRKRKFRSPHALPDQAEAFLDSLSRPGSELAREWDLDHDRHVFQKLLSIIESDFQATTWEAFRGFAIEGRPASEVAAATGLSVSSVLQAKSRILKRLRDEAGELLA</sequence>
<dbReference type="Pfam" id="PF04542">
    <property type="entry name" value="Sigma70_r2"/>
    <property type="match status" value="1"/>
</dbReference>
<keyword evidence="2" id="KW-0805">Transcription regulation</keyword>
<evidence type="ECO:0000313" key="8">
    <source>
        <dbReference type="Proteomes" id="UP000324233"/>
    </source>
</evidence>
<evidence type="ECO:0000256" key="4">
    <source>
        <dbReference type="ARBA" id="ARBA00023125"/>
    </source>
</evidence>
<dbReference type="GO" id="GO:0006352">
    <property type="term" value="P:DNA-templated transcription initiation"/>
    <property type="evidence" value="ECO:0007669"/>
    <property type="project" value="InterPro"/>
</dbReference>
<keyword evidence="5" id="KW-0804">Transcription</keyword>
<dbReference type="GO" id="GO:0016987">
    <property type="term" value="F:sigma factor activity"/>
    <property type="evidence" value="ECO:0007669"/>
    <property type="project" value="UniProtKB-KW"/>
</dbReference>
<dbReference type="InterPro" id="IPR013325">
    <property type="entry name" value="RNA_pol_sigma_r2"/>
</dbReference>
<name>A0A5B9WAQ4_9BACT</name>
<evidence type="ECO:0000256" key="2">
    <source>
        <dbReference type="ARBA" id="ARBA00023015"/>
    </source>
</evidence>
<dbReference type="Gene3D" id="1.10.1740.10">
    <property type="match status" value="1"/>
</dbReference>
<dbReference type="AlphaFoldDB" id="A0A5B9WAQ4"/>
<dbReference type="SUPFAM" id="SSF88659">
    <property type="entry name" value="Sigma3 and sigma4 domains of RNA polymerase sigma factors"/>
    <property type="match status" value="1"/>
</dbReference>
<evidence type="ECO:0000256" key="1">
    <source>
        <dbReference type="ARBA" id="ARBA00010641"/>
    </source>
</evidence>
<dbReference type="NCBIfam" id="TIGR02937">
    <property type="entry name" value="sigma70-ECF"/>
    <property type="match status" value="1"/>
</dbReference>
<protein>
    <submittedName>
        <fullName evidence="7">ECF RNA polymerase sigma factor SigE</fullName>
    </submittedName>
</protein>
<dbReference type="EMBL" id="CP042997">
    <property type="protein sequence ID" value="QEH37593.1"/>
    <property type="molecule type" value="Genomic_DNA"/>
</dbReference>
<dbReference type="InterPro" id="IPR014284">
    <property type="entry name" value="RNA_pol_sigma-70_dom"/>
</dbReference>
<dbReference type="PANTHER" id="PTHR43133">
    <property type="entry name" value="RNA POLYMERASE ECF-TYPE SIGMA FACTO"/>
    <property type="match status" value="1"/>
</dbReference>
<feature type="domain" description="RNA polymerase sigma-70 region 2" evidence="6">
    <location>
        <begin position="29"/>
        <end position="92"/>
    </location>
</feature>
<evidence type="ECO:0000256" key="5">
    <source>
        <dbReference type="ARBA" id="ARBA00023163"/>
    </source>
</evidence>
<accession>A0A5B9WAQ4</accession>
<reference evidence="7 8" key="1">
    <citation type="submission" date="2019-08" db="EMBL/GenBank/DDBJ databases">
        <title>Deep-cultivation of Planctomycetes and their phenomic and genomic characterization uncovers novel biology.</title>
        <authorList>
            <person name="Wiegand S."/>
            <person name="Jogler M."/>
            <person name="Boedeker C."/>
            <person name="Pinto D."/>
            <person name="Vollmers J."/>
            <person name="Rivas-Marin E."/>
            <person name="Kohn T."/>
            <person name="Peeters S.H."/>
            <person name="Heuer A."/>
            <person name="Rast P."/>
            <person name="Oberbeckmann S."/>
            <person name="Bunk B."/>
            <person name="Jeske O."/>
            <person name="Meyerdierks A."/>
            <person name="Storesund J.E."/>
            <person name="Kallscheuer N."/>
            <person name="Luecker S."/>
            <person name="Lage O.M."/>
            <person name="Pohl T."/>
            <person name="Merkel B.J."/>
            <person name="Hornburger P."/>
            <person name="Mueller R.-W."/>
            <person name="Bruemmer F."/>
            <person name="Labrenz M."/>
            <person name="Spormann A.M."/>
            <person name="Op den Camp H."/>
            <person name="Overmann J."/>
            <person name="Amann R."/>
            <person name="Jetten M.S.M."/>
            <person name="Mascher T."/>
            <person name="Medema M.H."/>
            <person name="Devos D.P."/>
            <person name="Kaster A.-K."/>
            <person name="Ovreas L."/>
            <person name="Rohde M."/>
            <person name="Galperin M.Y."/>
            <person name="Jogler C."/>
        </authorList>
    </citation>
    <scope>NUCLEOTIDE SEQUENCE [LARGE SCALE GENOMIC DNA]</scope>
    <source>
        <strain evidence="7 8">OJF2</strain>
    </source>
</reference>
<keyword evidence="4" id="KW-0238">DNA-binding</keyword>
<keyword evidence="3" id="KW-0731">Sigma factor</keyword>
<organism evidence="7 8">
    <name type="scientific">Aquisphaera giovannonii</name>
    <dbReference type="NCBI Taxonomy" id="406548"/>
    <lineage>
        <taxon>Bacteria</taxon>
        <taxon>Pseudomonadati</taxon>
        <taxon>Planctomycetota</taxon>
        <taxon>Planctomycetia</taxon>
        <taxon>Isosphaerales</taxon>
        <taxon>Isosphaeraceae</taxon>
        <taxon>Aquisphaera</taxon>
    </lineage>
</organism>
<dbReference type="InterPro" id="IPR013324">
    <property type="entry name" value="RNA_pol_sigma_r3/r4-like"/>
</dbReference>
<gene>
    <name evidence="7" type="primary">sigE_45</name>
    <name evidence="7" type="ORF">OJF2_61840</name>
</gene>
<dbReference type="PANTHER" id="PTHR43133:SF8">
    <property type="entry name" value="RNA POLYMERASE SIGMA FACTOR HI_1459-RELATED"/>
    <property type="match status" value="1"/>
</dbReference>
<dbReference type="SUPFAM" id="SSF88946">
    <property type="entry name" value="Sigma2 domain of RNA polymerase sigma factors"/>
    <property type="match status" value="1"/>
</dbReference>
<evidence type="ECO:0000259" key="6">
    <source>
        <dbReference type="Pfam" id="PF04542"/>
    </source>
</evidence>
<dbReference type="GO" id="GO:0003677">
    <property type="term" value="F:DNA binding"/>
    <property type="evidence" value="ECO:0007669"/>
    <property type="project" value="UniProtKB-KW"/>
</dbReference>